<gene>
    <name evidence="3" type="ORF">KIW84_012011</name>
</gene>
<dbReference type="Gramene" id="Psat01G0201100-T1">
    <property type="protein sequence ID" value="KAI5443181.1"/>
    <property type="gene ID" value="KIW84_012011"/>
</dbReference>
<reference evidence="3 4" key="1">
    <citation type="journal article" date="2022" name="Nat. Genet.">
        <title>Improved pea reference genome and pan-genome highlight genomic features and evolutionary characteristics.</title>
        <authorList>
            <person name="Yang T."/>
            <person name="Liu R."/>
            <person name="Luo Y."/>
            <person name="Hu S."/>
            <person name="Wang D."/>
            <person name="Wang C."/>
            <person name="Pandey M.K."/>
            <person name="Ge S."/>
            <person name="Xu Q."/>
            <person name="Li N."/>
            <person name="Li G."/>
            <person name="Huang Y."/>
            <person name="Saxena R.K."/>
            <person name="Ji Y."/>
            <person name="Li M."/>
            <person name="Yan X."/>
            <person name="He Y."/>
            <person name="Liu Y."/>
            <person name="Wang X."/>
            <person name="Xiang C."/>
            <person name="Varshney R.K."/>
            <person name="Ding H."/>
            <person name="Gao S."/>
            <person name="Zong X."/>
        </authorList>
    </citation>
    <scope>NUCLEOTIDE SEQUENCE [LARGE SCALE GENOMIC DNA]</scope>
    <source>
        <strain evidence="3 4">cv. Zhongwan 6</strain>
    </source>
</reference>
<dbReference type="InterPro" id="IPR011006">
    <property type="entry name" value="CheY-like_superfamily"/>
</dbReference>
<organism evidence="3 4">
    <name type="scientific">Pisum sativum</name>
    <name type="common">Garden pea</name>
    <name type="synonym">Lathyrus oleraceus</name>
    <dbReference type="NCBI Taxonomy" id="3888"/>
    <lineage>
        <taxon>Eukaryota</taxon>
        <taxon>Viridiplantae</taxon>
        <taxon>Streptophyta</taxon>
        <taxon>Embryophyta</taxon>
        <taxon>Tracheophyta</taxon>
        <taxon>Spermatophyta</taxon>
        <taxon>Magnoliopsida</taxon>
        <taxon>eudicotyledons</taxon>
        <taxon>Gunneridae</taxon>
        <taxon>Pentapetalae</taxon>
        <taxon>rosids</taxon>
        <taxon>fabids</taxon>
        <taxon>Fabales</taxon>
        <taxon>Fabaceae</taxon>
        <taxon>Papilionoideae</taxon>
        <taxon>50 kb inversion clade</taxon>
        <taxon>NPAAA clade</taxon>
        <taxon>Hologalegina</taxon>
        <taxon>IRL clade</taxon>
        <taxon>Fabeae</taxon>
        <taxon>Lathyrus</taxon>
    </lineage>
</organism>
<comment type="caution">
    <text evidence="3">The sequence shown here is derived from an EMBL/GenBank/DDBJ whole genome shotgun (WGS) entry which is preliminary data.</text>
</comment>
<protein>
    <recommendedName>
        <fullName evidence="2">Response regulatory domain-containing protein</fullName>
    </recommendedName>
</protein>
<dbReference type="Pfam" id="PF00072">
    <property type="entry name" value="Response_reg"/>
    <property type="match status" value="1"/>
</dbReference>
<dbReference type="PANTHER" id="PTHR43228:SF17">
    <property type="entry name" value="HISTIDINE KINASE RESPONSE REGULATOR AND TRANSCRIPTION FACTOR RR-A-TYPE FAMILY-RELATED"/>
    <property type="match status" value="1"/>
</dbReference>
<dbReference type="PROSITE" id="PS50110">
    <property type="entry name" value="RESPONSE_REGULATORY"/>
    <property type="match status" value="1"/>
</dbReference>
<sequence length="151" mass="17070">MSTGTTGFKRMRKPEETKMRIKKHDSGETLYPMTALLVDGVAANRHLEHQILESIGIQTQPANNAHQAMQLLLDGVIFDIIFVDFDLPIINGPQFVMDMRALGIQSRIVGMISDFTDHNSQMFLEAGVNGNTQKPLTRELFEQIIEILRFI</sequence>
<dbReference type="GO" id="GO:0000160">
    <property type="term" value="P:phosphorelay signal transduction system"/>
    <property type="evidence" value="ECO:0007669"/>
    <property type="project" value="InterPro"/>
</dbReference>
<proteinExistence type="predicted"/>
<dbReference type="SMART" id="SM00448">
    <property type="entry name" value="REC"/>
    <property type="match status" value="1"/>
</dbReference>
<dbReference type="EMBL" id="JAMSHJ010000001">
    <property type="protein sequence ID" value="KAI5443181.1"/>
    <property type="molecule type" value="Genomic_DNA"/>
</dbReference>
<evidence type="ECO:0000256" key="1">
    <source>
        <dbReference type="PROSITE-ProRule" id="PRU00169"/>
    </source>
</evidence>
<feature type="modified residue" description="4-aspartylphosphate" evidence="1">
    <location>
        <position position="84"/>
    </location>
</feature>
<dbReference type="InterPro" id="IPR052048">
    <property type="entry name" value="ST_Response_Regulator"/>
</dbReference>
<dbReference type="InterPro" id="IPR001789">
    <property type="entry name" value="Sig_transdc_resp-reg_receiver"/>
</dbReference>
<dbReference type="Gene3D" id="3.40.50.2300">
    <property type="match status" value="1"/>
</dbReference>
<keyword evidence="4" id="KW-1185">Reference proteome</keyword>
<dbReference type="AlphaFoldDB" id="A0A9D5BGK2"/>
<dbReference type="OrthoDB" id="1382039at2759"/>
<dbReference type="SUPFAM" id="SSF52172">
    <property type="entry name" value="CheY-like"/>
    <property type="match status" value="1"/>
</dbReference>
<feature type="domain" description="Response regulatory" evidence="2">
    <location>
        <begin position="34"/>
        <end position="149"/>
    </location>
</feature>
<name>A0A9D5BGK2_PEA</name>
<dbReference type="Gramene" id="Psat1g078800.1">
    <property type="protein sequence ID" value="Psat1g078800.1.cds"/>
    <property type="gene ID" value="Psat1g078800"/>
</dbReference>
<dbReference type="Proteomes" id="UP001058974">
    <property type="component" value="Chromosome 1"/>
</dbReference>
<dbReference type="PANTHER" id="PTHR43228">
    <property type="entry name" value="TWO-COMPONENT RESPONSE REGULATOR"/>
    <property type="match status" value="1"/>
</dbReference>
<keyword evidence="1" id="KW-0597">Phosphoprotein</keyword>
<evidence type="ECO:0000313" key="3">
    <source>
        <dbReference type="EMBL" id="KAI5443181.1"/>
    </source>
</evidence>
<evidence type="ECO:0000313" key="4">
    <source>
        <dbReference type="Proteomes" id="UP001058974"/>
    </source>
</evidence>
<accession>A0A9D5BGK2</accession>
<evidence type="ECO:0000259" key="2">
    <source>
        <dbReference type="PROSITE" id="PS50110"/>
    </source>
</evidence>